<protein>
    <submittedName>
        <fullName evidence="3">Uncharacterized protein</fullName>
    </submittedName>
</protein>
<organism evidence="3 4">
    <name type="scientific">Ameiurus melas</name>
    <name type="common">Black bullhead</name>
    <name type="synonym">Silurus melas</name>
    <dbReference type="NCBI Taxonomy" id="219545"/>
    <lineage>
        <taxon>Eukaryota</taxon>
        <taxon>Metazoa</taxon>
        <taxon>Chordata</taxon>
        <taxon>Craniata</taxon>
        <taxon>Vertebrata</taxon>
        <taxon>Euteleostomi</taxon>
        <taxon>Actinopterygii</taxon>
        <taxon>Neopterygii</taxon>
        <taxon>Teleostei</taxon>
        <taxon>Ostariophysi</taxon>
        <taxon>Siluriformes</taxon>
        <taxon>Ictaluridae</taxon>
        <taxon>Ameiurus</taxon>
    </lineage>
</organism>
<evidence type="ECO:0000256" key="1">
    <source>
        <dbReference type="SAM" id="MobiDB-lite"/>
    </source>
</evidence>
<gene>
    <name evidence="3" type="ORF">AMELA_G00275150</name>
</gene>
<dbReference type="EMBL" id="JAAGNN010000027">
    <property type="protein sequence ID" value="KAF4071599.1"/>
    <property type="molecule type" value="Genomic_DNA"/>
</dbReference>
<proteinExistence type="predicted"/>
<sequence>MEIPFSFFELFFIVLAFTVFCVFGLAAIYKRSQHAGNQGEIIWTEQNATHHKSRVKRKQEVQPSRK</sequence>
<accession>A0A7J5ZP82</accession>
<evidence type="ECO:0000313" key="4">
    <source>
        <dbReference type="Proteomes" id="UP000593565"/>
    </source>
</evidence>
<dbReference type="AlphaFoldDB" id="A0A7J5ZP82"/>
<evidence type="ECO:0000256" key="2">
    <source>
        <dbReference type="SAM" id="Phobius"/>
    </source>
</evidence>
<keyword evidence="2" id="KW-0812">Transmembrane</keyword>
<comment type="caution">
    <text evidence="3">The sequence shown here is derived from an EMBL/GenBank/DDBJ whole genome shotgun (WGS) entry which is preliminary data.</text>
</comment>
<dbReference type="Proteomes" id="UP000593565">
    <property type="component" value="Unassembled WGS sequence"/>
</dbReference>
<evidence type="ECO:0000313" key="3">
    <source>
        <dbReference type="EMBL" id="KAF4071599.1"/>
    </source>
</evidence>
<keyword evidence="2" id="KW-1133">Transmembrane helix</keyword>
<keyword evidence="2" id="KW-0472">Membrane</keyword>
<name>A0A7J5ZP82_AMEME</name>
<keyword evidence="4" id="KW-1185">Reference proteome</keyword>
<feature type="region of interest" description="Disordered" evidence="1">
    <location>
        <begin position="44"/>
        <end position="66"/>
    </location>
</feature>
<reference evidence="3 4" key="1">
    <citation type="submission" date="2020-02" db="EMBL/GenBank/DDBJ databases">
        <title>A chromosome-scale genome assembly of the black bullhead catfish (Ameiurus melas).</title>
        <authorList>
            <person name="Wen M."/>
            <person name="Zham M."/>
            <person name="Cabau C."/>
            <person name="Klopp C."/>
            <person name="Donnadieu C."/>
            <person name="Roques C."/>
            <person name="Bouchez O."/>
            <person name="Lampietro C."/>
            <person name="Jouanno E."/>
            <person name="Herpin A."/>
            <person name="Louis A."/>
            <person name="Berthelot C."/>
            <person name="Parey E."/>
            <person name="Roest-Crollius H."/>
            <person name="Braasch I."/>
            <person name="Postlethwait J."/>
            <person name="Robinson-Rechavi M."/>
            <person name="Echchiki A."/>
            <person name="Begum T."/>
            <person name="Montfort J."/>
            <person name="Schartl M."/>
            <person name="Bobe J."/>
            <person name="Guiguen Y."/>
        </authorList>
    </citation>
    <scope>NUCLEOTIDE SEQUENCE [LARGE SCALE GENOMIC DNA]</scope>
    <source>
        <strain evidence="3">M_S1</strain>
        <tissue evidence="3">Blood</tissue>
    </source>
</reference>
<feature type="transmembrane region" description="Helical" evidence="2">
    <location>
        <begin position="6"/>
        <end position="29"/>
    </location>
</feature>